<feature type="region of interest" description="Disordered" evidence="1">
    <location>
        <begin position="408"/>
        <end position="566"/>
    </location>
</feature>
<evidence type="ECO:0000313" key="3">
    <source>
        <dbReference type="Proteomes" id="UP000006757"/>
    </source>
</evidence>
<proteinExistence type="predicted"/>
<dbReference type="InParanoid" id="K1V1L6"/>
<comment type="caution">
    <text evidence="2">The sequence shown here is derived from an EMBL/GenBank/DDBJ whole genome shotgun (WGS) entry which is preliminary data.</text>
</comment>
<gene>
    <name evidence="2" type="ORF">A1Q2_07837</name>
</gene>
<feature type="compositionally biased region" description="Low complexity" evidence="1">
    <location>
        <begin position="419"/>
        <end position="452"/>
    </location>
</feature>
<feature type="compositionally biased region" description="Basic and acidic residues" evidence="1">
    <location>
        <begin position="506"/>
        <end position="515"/>
    </location>
</feature>
<feature type="compositionally biased region" description="Pro residues" evidence="1">
    <location>
        <begin position="87"/>
        <end position="96"/>
    </location>
</feature>
<evidence type="ECO:0000313" key="2">
    <source>
        <dbReference type="EMBL" id="EKC97834.1"/>
    </source>
</evidence>
<feature type="compositionally biased region" description="Polar residues" evidence="1">
    <location>
        <begin position="846"/>
        <end position="877"/>
    </location>
</feature>
<feature type="region of interest" description="Disordered" evidence="1">
    <location>
        <begin position="1474"/>
        <end position="1570"/>
    </location>
</feature>
<sequence>MKSDQQSPRSHSRRSSPRKSQRSGPFKSLRGMSSGMFSDERRTLRKPPTTRSARPDSTTKDILKPKAKTRKGLSQILGWKQDHGPSEAPPLPPLPPFAADGGLAPLTRPRPSAGPDPFRQVEGGATRLPAGSSRSRKTSETVRAMTAERHAASVSDEAQVAGSRPESSWIHSLTEYDVPLTGSTSEQPLAADELPSRFSSLRQAILPHSPPASNVRSPPSTSAGRKSLDKEKTRSRIWKAISTRSRRSTVKSQHGTDDKGTAGAATPAAVRRRQKSQTSAKSDMRTRSPQDKQSDAASRRLPKRKSLAGLFGVALKRSSDMLRMAPSSPLVTPQSSPKALRRLADAIDGAGHHLIAASAGSQPMDMNDTSPDTAAFFSRVGSRGVDNPQSFDDVSAATGHLDRLVHAIGQLSPTRRRQSTSPESKSTWSSSWKSGSLLSTSRAKSPAASPSSGRFRTPLSLAPKRSSGTATAVSPSPQSKVRDFMPTPPRSPLNRLRNVRQARLSIVHEQEERVRPSSSTFRSRASIAPSTASSSIQPRSQLGHPERDGSILIGVGAGTPKPDARSLEVPVAPYDVSDSPPAAASRASVLLSRSDDFGRATLYPRAASTIRRAPMRPASTSLSAGDRDSFDFTTELAGLESGTDRISFMQALEQSRNLDSMFGLTTAIDQRHKVTKCSPSIVKTSKSDFSLPLLVPLQPKEATTYRRKPKSSTAPFAGQPGFSLPRPTVTWAPPQLPLPPLPQAQRAERPQHATHHQKQPSAFSFMSLSSLGEPIEGIYREGHMSFERNFEGISDPPRLDLGSKESLADLQSLLNQADRSLRRQSSKRLRQTSSSTTDSHLLDPQTILSMLQPASRQTSIQSMSDRLHQNSSSTLSSVNEAEISVVTGPPIDMRKRRQASVYSIRGSKDSSATVVPSPTRGTRARIPSDCSSAFSYSRIERPTLGDRMFDRDRDCMLEGMSPVSPEAALGFRSFQEQERRHREEFDDTHPYSAEYFSRAQRAQMSSVTIDLGMAYGAKKRDQRVQSSSSTFDFGDCQHSQRGSSHSSCRASDTSEQTVRLSMSMPRVFHSRDSSVSSYETPYGGALNHYLEESPLTTISDRFTAALNAQGKGKLPEWALSADITGPNRTSVLRPKPRSITRRHRPPRLQLSTDNESLPDLISPGDTSTEVSSLFSLETRSSVPPSGVHPQGRLSSTNVEVQPTIREESSYGTIRTGSPRHPLDASHSPHDLGPMDWQPNSVEKSLPAFLPSSYHDIQLFLAQSQEAYRPLDQALPGQALQQKSFGANRPSVAPLDRGDLPPPETRYRNMRSSSDAGTDGPASALLTHFARDSEVLPNSLRNLERKKSPSPVEDSSFRSSVTDSTRRRNLGWRRKRHSEDITTALGRSPLGSVSESMIKKLGVNDSSRDRKPSTASVASPLPTFIAFTPPAPPKHGSFPSRRVMVDANGSPFAGWGDSLTALRVRTGDLSPLKHVAGKRQLTSKNGDDRDRAPLGSLWSHSGNAPKSKIPQPAGKDHGNHPKPRGRTKSKPKTPKIIPLKHEPLPTRRRVFADKENAMPRAPVARTVPRLM</sequence>
<feature type="region of interest" description="Disordered" evidence="1">
    <location>
        <begin position="1"/>
        <end position="308"/>
    </location>
</feature>
<feature type="compositionally biased region" description="Low complexity" evidence="1">
    <location>
        <begin position="522"/>
        <end position="536"/>
    </location>
</feature>
<feature type="compositionally biased region" description="Basic and acidic residues" evidence="1">
    <location>
        <begin position="1220"/>
        <end position="1229"/>
    </location>
</feature>
<dbReference type="Proteomes" id="UP000006757">
    <property type="component" value="Unassembled WGS sequence"/>
</dbReference>
<feature type="compositionally biased region" description="Polar residues" evidence="1">
    <location>
        <begin position="466"/>
        <end position="479"/>
    </location>
</feature>
<feature type="region of interest" description="Disordered" evidence="1">
    <location>
        <begin position="1336"/>
        <end position="1370"/>
    </location>
</feature>
<feature type="compositionally biased region" description="Basic and acidic residues" evidence="1">
    <location>
        <begin position="53"/>
        <end position="64"/>
    </location>
</feature>
<evidence type="ECO:0000256" key="1">
    <source>
        <dbReference type="SAM" id="MobiDB-lite"/>
    </source>
</evidence>
<feature type="region of interest" description="Disordered" evidence="1">
    <location>
        <begin position="1026"/>
        <end position="1060"/>
    </location>
</feature>
<feature type="region of interest" description="Disordered" evidence="1">
    <location>
        <begin position="1282"/>
        <end position="1322"/>
    </location>
</feature>
<dbReference type="HOGENOM" id="CLU_245677_0_0_1"/>
<feature type="compositionally biased region" description="Basic residues" evidence="1">
    <location>
        <begin position="10"/>
        <end position="21"/>
    </location>
</feature>
<feature type="compositionally biased region" description="Basic residues" evidence="1">
    <location>
        <begin position="1519"/>
        <end position="1532"/>
    </location>
</feature>
<feature type="region of interest" description="Disordered" evidence="1">
    <location>
        <begin position="818"/>
        <end position="877"/>
    </location>
</feature>
<feature type="region of interest" description="Disordered" evidence="1">
    <location>
        <begin position="1125"/>
        <end position="1171"/>
    </location>
</feature>
<accession>K1V1L6</accession>
<feature type="compositionally biased region" description="Polar residues" evidence="1">
    <location>
        <begin position="211"/>
        <end position="224"/>
    </location>
</feature>
<organism evidence="2 3">
    <name type="scientific">Trichosporon asahii var. asahii (strain CBS 8904)</name>
    <name type="common">Yeast</name>
    <dbReference type="NCBI Taxonomy" id="1220162"/>
    <lineage>
        <taxon>Eukaryota</taxon>
        <taxon>Fungi</taxon>
        <taxon>Dikarya</taxon>
        <taxon>Basidiomycota</taxon>
        <taxon>Agaricomycotina</taxon>
        <taxon>Tremellomycetes</taxon>
        <taxon>Trichosporonales</taxon>
        <taxon>Trichosporonaceae</taxon>
        <taxon>Trichosporon</taxon>
    </lineage>
</organism>
<protein>
    <submittedName>
        <fullName evidence="2">Uncharacterized protein</fullName>
    </submittedName>
</protein>
<feature type="compositionally biased region" description="Basic and acidic residues" evidence="1">
    <location>
        <begin position="282"/>
        <end position="298"/>
    </location>
</feature>
<feature type="region of interest" description="Disordered" evidence="1">
    <location>
        <begin position="903"/>
        <end position="925"/>
    </location>
</feature>
<feature type="compositionally biased region" description="Polar residues" evidence="1">
    <location>
        <begin position="909"/>
        <end position="920"/>
    </location>
</feature>
<feature type="compositionally biased region" description="Low complexity" evidence="1">
    <location>
        <begin position="97"/>
        <end position="106"/>
    </location>
</feature>
<feature type="region of interest" description="Disordered" evidence="1">
    <location>
        <begin position="700"/>
        <end position="762"/>
    </location>
</feature>
<feature type="compositionally biased region" description="Basic and acidic residues" evidence="1">
    <location>
        <begin position="1538"/>
        <end position="1556"/>
    </location>
</feature>
<name>K1V1L6_TRIAC</name>
<feature type="region of interest" description="Disordered" evidence="1">
    <location>
        <begin position="1208"/>
        <end position="1229"/>
    </location>
</feature>
<dbReference type="STRING" id="1220162.K1V1L6"/>
<feature type="compositionally biased region" description="Basic residues" evidence="1">
    <location>
        <begin position="1134"/>
        <end position="1146"/>
    </location>
</feature>
<reference evidence="2 3" key="1">
    <citation type="journal article" date="2012" name="Eukaryot. Cell">
        <title>Genome sequence of the Trichosporon asahii environmental strain CBS 8904.</title>
        <authorList>
            <person name="Yang R.Y."/>
            <person name="Li H.T."/>
            <person name="Zhu H."/>
            <person name="Zhou G.P."/>
            <person name="Wang M."/>
            <person name="Wang L."/>
        </authorList>
    </citation>
    <scope>NUCLEOTIDE SEQUENCE [LARGE SCALE GENOMIC DNA]</scope>
    <source>
        <strain evidence="2 3">CBS 8904</strain>
    </source>
</reference>
<dbReference type="EMBL" id="AMBO01000401">
    <property type="protein sequence ID" value="EKC97834.1"/>
    <property type="molecule type" value="Genomic_DNA"/>
</dbReference>
<keyword evidence="3" id="KW-1185">Reference proteome</keyword>